<dbReference type="HOGENOM" id="CLU_793208_0_0_1"/>
<organism evidence="3">
    <name type="scientific">Selaginella moellendorffii</name>
    <name type="common">Spikemoss</name>
    <dbReference type="NCBI Taxonomy" id="88036"/>
    <lineage>
        <taxon>Eukaryota</taxon>
        <taxon>Viridiplantae</taxon>
        <taxon>Streptophyta</taxon>
        <taxon>Embryophyta</taxon>
        <taxon>Tracheophyta</taxon>
        <taxon>Lycopodiopsida</taxon>
        <taxon>Selaginellales</taxon>
        <taxon>Selaginellaceae</taxon>
        <taxon>Selaginella</taxon>
    </lineage>
</organism>
<sequence length="350" mass="37085">MAGGARIIHIQDGNCFTSTVSFKWQNHSRYQGTEGGAQKGQTTDGHGYSQSVTDGNGGHAAQDGQGVRDGNGQDGNGSEGQDENGGQNSGQDEGGGRSEESEEIEEEEEEEDHGAGELEVMSVVLKGSFETSGRCIANDDRVGVLHDDLLMEFGVGDSTATATLLDTMVFHDTHDKSVTSISSTATSNDRLLGMRMQGGYLRLGASGALEGRAEFKASTVSTEAAESSSSIKLAGIANTTFSVHEVSQKLSGKMAFVANHKRLALSACVGMPWSALTTTKVGEYFDEELGMGWPAEVGGKGTYMLWGGGIYLYSFGMERSVAECSDSIVSGKQRYNAIVMVNHDIKWDGD</sequence>
<dbReference type="AlphaFoldDB" id="D8SYC9"/>
<dbReference type="EMBL" id="GL377652">
    <property type="protein sequence ID" value="EFJ10680.1"/>
    <property type="molecule type" value="Genomic_DNA"/>
</dbReference>
<protein>
    <submittedName>
        <fullName evidence="2">Uncharacterized protein</fullName>
    </submittedName>
</protein>
<feature type="compositionally biased region" description="Gly residues" evidence="1">
    <location>
        <begin position="67"/>
        <end position="78"/>
    </location>
</feature>
<reference evidence="2 3" key="1">
    <citation type="journal article" date="2011" name="Science">
        <title>The Selaginella genome identifies genetic changes associated with the evolution of vascular plants.</title>
        <authorList>
            <person name="Banks J.A."/>
            <person name="Nishiyama T."/>
            <person name="Hasebe M."/>
            <person name="Bowman J.L."/>
            <person name="Gribskov M."/>
            <person name="dePamphilis C."/>
            <person name="Albert V.A."/>
            <person name="Aono N."/>
            <person name="Aoyama T."/>
            <person name="Ambrose B.A."/>
            <person name="Ashton N.W."/>
            <person name="Axtell M.J."/>
            <person name="Barker E."/>
            <person name="Barker M.S."/>
            <person name="Bennetzen J.L."/>
            <person name="Bonawitz N.D."/>
            <person name="Chapple C."/>
            <person name="Cheng C."/>
            <person name="Correa L.G."/>
            <person name="Dacre M."/>
            <person name="DeBarry J."/>
            <person name="Dreyer I."/>
            <person name="Elias M."/>
            <person name="Engstrom E.M."/>
            <person name="Estelle M."/>
            <person name="Feng L."/>
            <person name="Finet C."/>
            <person name="Floyd S.K."/>
            <person name="Frommer W.B."/>
            <person name="Fujita T."/>
            <person name="Gramzow L."/>
            <person name="Gutensohn M."/>
            <person name="Harholt J."/>
            <person name="Hattori M."/>
            <person name="Heyl A."/>
            <person name="Hirai T."/>
            <person name="Hiwatashi Y."/>
            <person name="Ishikawa M."/>
            <person name="Iwata M."/>
            <person name="Karol K.G."/>
            <person name="Koehler B."/>
            <person name="Kolukisaoglu U."/>
            <person name="Kubo M."/>
            <person name="Kurata T."/>
            <person name="Lalonde S."/>
            <person name="Li K."/>
            <person name="Li Y."/>
            <person name="Litt A."/>
            <person name="Lyons E."/>
            <person name="Manning G."/>
            <person name="Maruyama T."/>
            <person name="Michael T.P."/>
            <person name="Mikami K."/>
            <person name="Miyazaki S."/>
            <person name="Morinaga S."/>
            <person name="Murata T."/>
            <person name="Mueller-Roeber B."/>
            <person name="Nelson D.R."/>
            <person name="Obara M."/>
            <person name="Oguri Y."/>
            <person name="Olmstead R.G."/>
            <person name="Onodera N."/>
            <person name="Petersen B.L."/>
            <person name="Pils B."/>
            <person name="Prigge M."/>
            <person name="Rensing S.A."/>
            <person name="Riano-Pachon D.M."/>
            <person name="Roberts A.W."/>
            <person name="Sato Y."/>
            <person name="Scheller H.V."/>
            <person name="Schulz B."/>
            <person name="Schulz C."/>
            <person name="Shakirov E.V."/>
            <person name="Shibagaki N."/>
            <person name="Shinohara N."/>
            <person name="Shippen D.E."/>
            <person name="Soerensen I."/>
            <person name="Sotooka R."/>
            <person name="Sugimoto N."/>
            <person name="Sugita M."/>
            <person name="Sumikawa N."/>
            <person name="Tanurdzic M."/>
            <person name="Theissen G."/>
            <person name="Ulvskov P."/>
            <person name="Wakazuki S."/>
            <person name="Weng J.K."/>
            <person name="Willats W.W."/>
            <person name="Wipf D."/>
            <person name="Wolf P.G."/>
            <person name="Yang L."/>
            <person name="Zimmer A.D."/>
            <person name="Zhu Q."/>
            <person name="Mitros T."/>
            <person name="Hellsten U."/>
            <person name="Loque D."/>
            <person name="Otillar R."/>
            <person name="Salamov A."/>
            <person name="Schmutz J."/>
            <person name="Shapiro H."/>
            <person name="Lindquist E."/>
            <person name="Lucas S."/>
            <person name="Rokhsar D."/>
            <person name="Grigoriev I.V."/>
        </authorList>
    </citation>
    <scope>NUCLEOTIDE SEQUENCE [LARGE SCALE GENOMIC DNA]</scope>
</reference>
<evidence type="ECO:0000256" key="1">
    <source>
        <dbReference type="SAM" id="MobiDB-lite"/>
    </source>
</evidence>
<keyword evidence="3" id="KW-1185">Reference proteome</keyword>
<dbReference type="InParanoid" id="D8SYC9"/>
<gene>
    <name evidence="2" type="ORF">SELMODRAFT_427052</name>
</gene>
<dbReference type="Gramene" id="EFJ10680">
    <property type="protein sequence ID" value="EFJ10680"/>
    <property type="gene ID" value="SELMODRAFT_427052"/>
</dbReference>
<feature type="region of interest" description="Disordered" evidence="1">
    <location>
        <begin position="30"/>
        <end position="118"/>
    </location>
</feature>
<evidence type="ECO:0000313" key="2">
    <source>
        <dbReference type="EMBL" id="EFJ10680.1"/>
    </source>
</evidence>
<accession>D8SYC9</accession>
<evidence type="ECO:0000313" key="3">
    <source>
        <dbReference type="Proteomes" id="UP000001514"/>
    </source>
</evidence>
<dbReference type="KEGG" id="smo:SELMODRAFT_427052"/>
<proteinExistence type="predicted"/>
<feature type="compositionally biased region" description="Acidic residues" evidence="1">
    <location>
        <begin position="100"/>
        <end position="112"/>
    </location>
</feature>
<feature type="compositionally biased region" description="Polar residues" evidence="1">
    <location>
        <begin position="39"/>
        <end position="54"/>
    </location>
</feature>
<name>D8SYC9_SELML</name>
<dbReference type="Proteomes" id="UP000001514">
    <property type="component" value="Unassembled WGS sequence"/>
</dbReference>